<dbReference type="Proteomes" id="UP000623608">
    <property type="component" value="Unassembled WGS sequence"/>
</dbReference>
<evidence type="ECO:0000313" key="3">
    <source>
        <dbReference type="EMBL" id="GIF26378.1"/>
    </source>
</evidence>
<gene>
    <name evidence="3" type="ORF">Ate02nite_91080</name>
</gene>
<dbReference type="PANTHER" id="PTHR43625">
    <property type="entry name" value="AFLATOXIN B1 ALDEHYDE REDUCTASE"/>
    <property type="match status" value="1"/>
</dbReference>
<dbReference type="AlphaFoldDB" id="A0A919NX61"/>
<evidence type="ECO:0000259" key="2">
    <source>
        <dbReference type="Pfam" id="PF00248"/>
    </source>
</evidence>
<dbReference type="EMBL" id="BOMY01000060">
    <property type="protein sequence ID" value="GIF26378.1"/>
    <property type="molecule type" value="Genomic_DNA"/>
</dbReference>
<dbReference type="CDD" id="cd19076">
    <property type="entry name" value="AKR_AKR13A_13D"/>
    <property type="match status" value="1"/>
</dbReference>
<name>A0A919NX61_9ACTN</name>
<sequence>MEQRKLGDLATSAIGLGCMGFSQAYGPADDDESIAVIGDALDHGITLIDTAMSYGQGHNESLVGRAIAGRRDEVVLATKLGIVRGADGTRLDGRPENVRGYCDASLRRLGVDIIDLYYLHRVDPEVPIGETVGAMAELVAAGKVRHLGVSEVNPVQLEQAAAVHPIAAVEFEWSLAWREPEDDVVPAARRLGIGLVPYSPLGRGLLTGALPTGPFPEGDFRRTDPRFGGEHLTANLELVRALAATAEEHGCTPGQMALAWLLAQGNDVVPIPGTRSRARLAENVAAAGIAVDPDAVVPREAWRGDRTSFAARGTTRSK</sequence>
<comment type="caution">
    <text evidence="3">The sequence shown here is derived from an EMBL/GenBank/DDBJ whole genome shotgun (WGS) entry which is preliminary data.</text>
</comment>
<dbReference type="Gene3D" id="3.20.20.100">
    <property type="entry name" value="NADP-dependent oxidoreductase domain"/>
    <property type="match status" value="1"/>
</dbReference>
<dbReference type="GO" id="GO:0005737">
    <property type="term" value="C:cytoplasm"/>
    <property type="evidence" value="ECO:0007669"/>
    <property type="project" value="TreeGrafter"/>
</dbReference>
<accession>A0A919NX61</accession>
<dbReference type="RefSeq" id="WP_203814175.1">
    <property type="nucleotide sequence ID" value="NZ_BOMY01000060.1"/>
</dbReference>
<evidence type="ECO:0000256" key="1">
    <source>
        <dbReference type="ARBA" id="ARBA00023002"/>
    </source>
</evidence>
<dbReference type="PANTHER" id="PTHR43625:SF40">
    <property type="entry name" value="ALDO-KETO REDUCTASE YAKC [NADP(+)]"/>
    <property type="match status" value="1"/>
</dbReference>
<dbReference type="InterPro" id="IPR050791">
    <property type="entry name" value="Aldo-Keto_reductase"/>
</dbReference>
<keyword evidence="4" id="KW-1185">Reference proteome</keyword>
<reference evidence="3" key="1">
    <citation type="submission" date="2021-01" db="EMBL/GenBank/DDBJ databases">
        <title>Whole genome shotgun sequence of Actinoplanes tereljensis NBRC 105297.</title>
        <authorList>
            <person name="Komaki H."/>
            <person name="Tamura T."/>
        </authorList>
    </citation>
    <scope>NUCLEOTIDE SEQUENCE</scope>
    <source>
        <strain evidence="3">NBRC 105297</strain>
    </source>
</reference>
<organism evidence="3 4">
    <name type="scientific">Paractinoplanes tereljensis</name>
    <dbReference type="NCBI Taxonomy" id="571912"/>
    <lineage>
        <taxon>Bacteria</taxon>
        <taxon>Bacillati</taxon>
        <taxon>Actinomycetota</taxon>
        <taxon>Actinomycetes</taxon>
        <taxon>Micromonosporales</taxon>
        <taxon>Micromonosporaceae</taxon>
        <taxon>Paractinoplanes</taxon>
    </lineage>
</organism>
<dbReference type="InterPro" id="IPR023210">
    <property type="entry name" value="NADP_OxRdtase_dom"/>
</dbReference>
<dbReference type="SUPFAM" id="SSF51430">
    <property type="entry name" value="NAD(P)-linked oxidoreductase"/>
    <property type="match status" value="1"/>
</dbReference>
<evidence type="ECO:0000313" key="4">
    <source>
        <dbReference type="Proteomes" id="UP000623608"/>
    </source>
</evidence>
<dbReference type="InterPro" id="IPR036812">
    <property type="entry name" value="NAD(P)_OxRdtase_dom_sf"/>
</dbReference>
<proteinExistence type="predicted"/>
<keyword evidence="1" id="KW-0560">Oxidoreductase</keyword>
<dbReference type="GO" id="GO:0016491">
    <property type="term" value="F:oxidoreductase activity"/>
    <property type="evidence" value="ECO:0007669"/>
    <property type="project" value="UniProtKB-KW"/>
</dbReference>
<feature type="domain" description="NADP-dependent oxidoreductase" evidence="2">
    <location>
        <begin position="13"/>
        <end position="293"/>
    </location>
</feature>
<dbReference type="PRINTS" id="PR00069">
    <property type="entry name" value="ALDKETRDTASE"/>
</dbReference>
<dbReference type="InterPro" id="IPR020471">
    <property type="entry name" value="AKR"/>
</dbReference>
<protein>
    <submittedName>
        <fullName evidence="3">Oxidoreductase</fullName>
    </submittedName>
</protein>
<dbReference type="Pfam" id="PF00248">
    <property type="entry name" value="Aldo_ket_red"/>
    <property type="match status" value="1"/>
</dbReference>